<organism evidence="11 12">
    <name type="scientific">Rhizopus azygosporus</name>
    <name type="common">Rhizopus microsporus var. azygosporus</name>
    <dbReference type="NCBI Taxonomy" id="86630"/>
    <lineage>
        <taxon>Eukaryota</taxon>
        <taxon>Fungi</taxon>
        <taxon>Fungi incertae sedis</taxon>
        <taxon>Mucoromycota</taxon>
        <taxon>Mucoromycotina</taxon>
        <taxon>Mucoromycetes</taxon>
        <taxon>Mucorales</taxon>
        <taxon>Mucorineae</taxon>
        <taxon>Rhizopodaceae</taxon>
        <taxon>Rhizopus</taxon>
    </lineage>
</organism>
<dbReference type="STRING" id="86630.A0A367K1N8"/>
<dbReference type="PANTHER" id="PTHR10707">
    <property type="entry name" value="CYTOCHROME C OXIDASE SUBUNIT IV"/>
    <property type="match status" value="1"/>
</dbReference>
<dbReference type="GO" id="GO:0005743">
    <property type="term" value="C:mitochondrial inner membrane"/>
    <property type="evidence" value="ECO:0007669"/>
    <property type="project" value="UniProtKB-SubCell"/>
</dbReference>
<dbReference type="EMBL" id="PJQL01000405">
    <property type="protein sequence ID" value="RCH96067.1"/>
    <property type="molecule type" value="Genomic_DNA"/>
</dbReference>
<reference evidence="11 12" key="1">
    <citation type="journal article" date="2018" name="G3 (Bethesda)">
        <title>Phylogenetic and Phylogenomic Definition of Rhizopus Species.</title>
        <authorList>
            <person name="Gryganskyi A.P."/>
            <person name="Golan J."/>
            <person name="Dolatabadi S."/>
            <person name="Mondo S."/>
            <person name="Robb S."/>
            <person name="Idnurm A."/>
            <person name="Muszewska A."/>
            <person name="Steczkiewicz K."/>
            <person name="Masonjones S."/>
            <person name="Liao H.L."/>
            <person name="Gajdeczka M.T."/>
            <person name="Anike F."/>
            <person name="Vuek A."/>
            <person name="Anishchenko I.M."/>
            <person name="Voigt K."/>
            <person name="de Hoog G.S."/>
            <person name="Smith M.E."/>
            <person name="Heitman J."/>
            <person name="Vilgalys R."/>
            <person name="Stajich J.E."/>
        </authorList>
    </citation>
    <scope>NUCLEOTIDE SEQUENCE [LARGE SCALE GENOMIC DNA]</scope>
    <source>
        <strain evidence="11 12">CBS 357.93</strain>
    </source>
</reference>
<keyword evidence="6" id="KW-0809">Transit peptide</keyword>
<dbReference type="GO" id="GO:0045277">
    <property type="term" value="C:respiratory chain complex IV"/>
    <property type="evidence" value="ECO:0007669"/>
    <property type="project" value="InterPro"/>
</dbReference>
<dbReference type="SUPFAM" id="SSF81406">
    <property type="entry name" value="Mitochondrial cytochrome c oxidase subunit IV"/>
    <property type="match status" value="1"/>
</dbReference>
<dbReference type="CDD" id="cd00922">
    <property type="entry name" value="Cyt_c_Oxidase_IV"/>
    <property type="match status" value="1"/>
</dbReference>
<dbReference type="InterPro" id="IPR036639">
    <property type="entry name" value="Cyt_c_oxidase_su4_sf"/>
</dbReference>
<dbReference type="PANTHER" id="PTHR10707:SF10">
    <property type="entry name" value="CYTOCHROME C OXIDASE SUBUNIT 4"/>
    <property type="match status" value="1"/>
</dbReference>
<dbReference type="Gene3D" id="1.10.442.10">
    <property type="entry name" value="Cytochrome c oxidase subunit IV"/>
    <property type="match status" value="1"/>
</dbReference>
<evidence type="ECO:0000256" key="4">
    <source>
        <dbReference type="ARBA" id="ARBA00022692"/>
    </source>
</evidence>
<comment type="caution">
    <text evidence="11">The sequence shown here is derived from an EMBL/GenBank/DDBJ whole genome shotgun (WGS) entry which is preliminary data.</text>
</comment>
<evidence type="ECO:0000256" key="3">
    <source>
        <dbReference type="ARBA" id="ARBA00008135"/>
    </source>
</evidence>
<evidence type="ECO:0000313" key="12">
    <source>
        <dbReference type="Proteomes" id="UP000252139"/>
    </source>
</evidence>
<dbReference type="Proteomes" id="UP000252139">
    <property type="component" value="Unassembled WGS sequence"/>
</dbReference>
<keyword evidence="7" id="KW-1133">Transmembrane helix</keyword>
<evidence type="ECO:0000256" key="5">
    <source>
        <dbReference type="ARBA" id="ARBA00022792"/>
    </source>
</evidence>
<comment type="similarity">
    <text evidence="3">Belongs to the cytochrome c oxidase IV family.</text>
</comment>
<dbReference type="AlphaFoldDB" id="A0A367K1N8"/>
<proteinExistence type="inferred from homology"/>
<evidence type="ECO:0000256" key="1">
    <source>
        <dbReference type="ARBA" id="ARBA00004434"/>
    </source>
</evidence>
<name>A0A367K1N8_RHIAZ</name>
<evidence type="ECO:0000256" key="8">
    <source>
        <dbReference type="ARBA" id="ARBA00023002"/>
    </source>
</evidence>
<comment type="pathway">
    <text evidence="2">Energy metabolism; oxidative phosphorylation.</text>
</comment>
<evidence type="ECO:0000313" key="11">
    <source>
        <dbReference type="EMBL" id="RCH96067.1"/>
    </source>
</evidence>
<gene>
    <name evidence="11" type="primary">COX5A</name>
    <name evidence="11" type="ORF">CU097_012493</name>
</gene>
<keyword evidence="10" id="KW-0472">Membrane</keyword>
<comment type="subcellular location">
    <subcellularLocation>
        <location evidence="1">Mitochondrion inner membrane</location>
        <topology evidence="1">Single-pass membrane protein</topology>
    </subcellularLocation>
</comment>
<evidence type="ECO:0000256" key="2">
    <source>
        <dbReference type="ARBA" id="ARBA00004673"/>
    </source>
</evidence>
<dbReference type="GO" id="GO:0016491">
    <property type="term" value="F:oxidoreductase activity"/>
    <property type="evidence" value="ECO:0007669"/>
    <property type="project" value="UniProtKB-KW"/>
</dbReference>
<protein>
    <submittedName>
        <fullName evidence="11">Cox5a, subunit VA of cytochrome c oxidase</fullName>
    </submittedName>
</protein>
<evidence type="ECO:0000256" key="9">
    <source>
        <dbReference type="ARBA" id="ARBA00023128"/>
    </source>
</evidence>
<keyword evidence="4" id="KW-0812">Transmembrane</keyword>
<keyword evidence="12" id="KW-1185">Reference proteome</keyword>
<dbReference type="Pfam" id="PF02936">
    <property type="entry name" value="COX4"/>
    <property type="match status" value="1"/>
</dbReference>
<evidence type="ECO:0000256" key="7">
    <source>
        <dbReference type="ARBA" id="ARBA00022989"/>
    </source>
</evidence>
<evidence type="ECO:0000256" key="6">
    <source>
        <dbReference type="ARBA" id="ARBA00022946"/>
    </source>
</evidence>
<keyword evidence="9" id="KW-0496">Mitochondrion</keyword>
<keyword evidence="5" id="KW-0999">Mitochondrion inner membrane</keyword>
<dbReference type="FunFam" id="1.10.442.10:FF:000002">
    <property type="entry name" value="Cytochrome c oxidase subunit V"/>
    <property type="match status" value="1"/>
</dbReference>
<dbReference type="InterPro" id="IPR004203">
    <property type="entry name" value="Cyt_c_oxidase_su4_fam"/>
</dbReference>
<evidence type="ECO:0000256" key="10">
    <source>
        <dbReference type="ARBA" id="ARBA00023136"/>
    </source>
</evidence>
<keyword evidence="8" id="KW-0560">Oxidoreductase</keyword>
<dbReference type="GO" id="GO:0006123">
    <property type="term" value="P:mitochondrial electron transport, cytochrome c to oxygen"/>
    <property type="evidence" value="ECO:0007669"/>
    <property type="project" value="InterPro"/>
</dbReference>
<accession>A0A367K1N8</accession>
<sequence length="352" mass="38982">MLRSAAVRARTGAIRMVGRRNASTNVSVQNIETRWKTLSTAEQNTIAKQLEEAQKGDWKLLSLEEKKAAYYIAFGPHGPREPLTKPGHGMKVFGGVSGVIAASAALFYVIRLNGQETPKTISKEWEEATNEYLKSQNSNPITGISSEGYKGKGYIEKCVDKGDDLAEEETDSIGNDIPGRRLMALRGVIKDILFKRFSHSTEEDEVSNKLVDAESEELQTCVLIINFLKTNVPSKESFYTISHQISFFLMSNGILHATGYSKFTAKITPRLVSSTLNALNAGAPFLFTIFYTRTKLQKTRAITQDALKCIDKVENMKVDNGLLKSSKSTRSDTGNGLVTMTETADLKSWTFK</sequence>
<dbReference type="OrthoDB" id="186013at2759"/>